<organism evidence="3 4">
    <name type="scientific">Serendipita indica (strain DSM 11827)</name>
    <name type="common">Root endophyte fungus</name>
    <name type="synonym">Piriformospora indica</name>
    <dbReference type="NCBI Taxonomy" id="1109443"/>
    <lineage>
        <taxon>Eukaryota</taxon>
        <taxon>Fungi</taxon>
        <taxon>Dikarya</taxon>
        <taxon>Basidiomycota</taxon>
        <taxon>Agaricomycotina</taxon>
        <taxon>Agaricomycetes</taxon>
        <taxon>Sebacinales</taxon>
        <taxon>Serendipitaceae</taxon>
        <taxon>Serendipita</taxon>
    </lineage>
</organism>
<evidence type="ECO:0000313" key="4">
    <source>
        <dbReference type="Proteomes" id="UP000007148"/>
    </source>
</evidence>
<dbReference type="OMA" id="KITICDT"/>
<dbReference type="Pfam" id="PF25540">
    <property type="entry name" value="DUF7923"/>
    <property type="match status" value="1"/>
</dbReference>
<comment type="caution">
    <text evidence="3">The sequence shown here is derived from an EMBL/GenBank/DDBJ whole genome shotgun (WGS) entry which is preliminary data.</text>
</comment>
<dbReference type="PANTHER" id="PTHR37543">
    <property type="entry name" value="CCCH ZINC FINGER DNA BINDING PROTEIN (AFU_ORTHOLOGUE AFUA_5G12760)"/>
    <property type="match status" value="1"/>
</dbReference>
<feature type="domain" description="DUF7923" evidence="2">
    <location>
        <begin position="33"/>
        <end position="226"/>
    </location>
</feature>
<accession>G4T9Z5</accession>
<sequence length="312" mass="34453">MKASEEESSKAKELLQTEISNASQRISQLEGDSNLVLALLDGDGYIFTKELLSQGESGGREAASRLSTGILHHLREQPNFPSNPILWTMIFLSKDRLEHVLSKSDTCNPHQFKHFIKGFSQAHPLFSFVEVGLSKEAADYKIKGKLTSQLRQSTDNQVDHMNKFIGIHKVYKVVVGVDHDNGYSAAIAAELTAGFKEKLILLRAHNVVARDISSLTLTTFSIDGLFMPDKITICDTSSPRIVDNYNQNSLGLVPESLPSRLAAHNNPGNGSSTTSSPRTREAKLPKLDPPACNLFYITGKCNNIEVRFKTIQ</sequence>
<proteinExistence type="predicted"/>
<evidence type="ECO:0000313" key="3">
    <source>
        <dbReference type="EMBL" id="CCA68128.1"/>
    </source>
</evidence>
<feature type="compositionally biased region" description="Low complexity" evidence="1">
    <location>
        <begin position="265"/>
        <end position="277"/>
    </location>
</feature>
<gene>
    <name evidence="3" type="ORF">PIIN_01995</name>
</gene>
<feature type="region of interest" description="Disordered" evidence="1">
    <location>
        <begin position="261"/>
        <end position="285"/>
    </location>
</feature>
<protein>
    <recommendedName>
        <fullName evidence="2">DUF7923 domain-containing protein</fullName>
    </recommendedName>
</protein>
<dbReference type="Proteomes" id="UP000007148">
    <property type="component" value="Unassembled WGS sequence"/>
</dbReference>
<keyword evidence="4" id="KW-1185">Reference proteome</keyword>
<name>G4T9Z5_SERID</name>
<evidence type="ECO:0000259" key="2">
    <source>
        <dbReference type="Pfam" id="PF25540"/>
    </source>
</evidence>
<dbReference type="InParanoid" id="G4T9Z5"/>
<dbReference type="STRING" id="1109443.G4T9Z5"/>
<evidence type="ECO:0000256" key="1">
    <source>
        <dbReference type="SAM" id="MobiDB-lite"/>
    </source>
</evidence>
<reference evidence="3 4" key="1">
    <citation type="journal article" date="2011" name="PLoS Pathog.">
        <title>Endophytic Life Strategies Decoded by Genome and Transcriptome Analyses of the Mutualistic Root Symbiont Piriformospora indica.</title>
        <authorList>
            <person name="Zuccaro A."/>
            <person name="Lahrmann U."/>
            <person name="Guldener U."/>
            <person name="Langen G."/>
            <person name="Pfiffi S."/>
            <person name="Biedenkopf D."/>
            <person name="Wong P."/>
            <person name="Samans B."/>
            <person name="Grimm C."/>
            <person name="Basiewicz M."/>
            <person name="Murat C."/>
            <person name="Martin F."/>
            <person name="Kogel K.H."/>
        </authorList>
    </citation>
    <scope>NUCLEOTIDE SEQUENCE [LARGE SCALE GENOMIC DNA]</scope>
    <source>
        <strain evidence="3 4">DSM 11827</strain>
    </source>
</reference>
<dbReference type="OrthoDB" id="2270193at2759"/>
<dbReference type="PANTHER" id="PTHR37543:SF1">
    <property type="entry name" value="CCCH ZINC FINGER DNA BINDING PROTEIN (AFU_ORTHOLOGUE AFUA_5G12760)"/>
    <property type="match status" value="1"/>
</dbReference>
<dbReference type="HOGENOM" id="CLU_031811_1_0_1"/>
<dbReference type="AlphaFoldDB" id="G4T9Z5"/>
<dbReference type="EMBL" id="CAFZ01000026">
    <property type="protein sequence ID" value="CCA68128.1"/>
    <property type="molecule type" value="Genomic_DNA"/>
</dbReference>
<dbReference type="eggNOG" id="ENOG502S3N6">
    <property type="taxonomic scope" value="Eukaryota"/>
</dbReference>
<dbReference type="InterPro" id="IPR057683">
    <property type="entry name" value="DUF7923"/>
</dbReference>